<dbReference type="RefSeq" id="WP_338736774.1">
    <property type="nucleotide sequence ID" value="NZ_CP146612.1"/>
</dbReference>
<dbReference type="InterPro" id="IPR036291">
    <property type="entry name" value="NAD(P)-bd_dom_sf"/>
</dbReference>
<feature type="binding site" evidence="8">
    <location>
        <position position="11"/>
    </location>
    <ligand>
        <name>NADPH</name>
        <dbReference type="ChEBI" id="CHEBI:57783"/>
    </ligand>
</feature>
<dbReference type="SUPFAM" id="SSF51735">
    <property type="entry name" value="NAD(P)-binding Rossmann-fold domains"/>
    <property type="match status" value="1"/>
</dbReference>
<dbReference type="Proteomes" id="UP001375370">
    <property type="component" value="Chromosome"/>
</dbReference>
<keyword evidence="6 8" id="KW-0594">Phospholipid biosynthesis</keyword>
<evidence type="ECO:0000256" key="10">
    <source>
        <dbReference type="RuleBase" id="RU000439"/>
    </source>
</evidence>
<evidence type="ECO:0000259" key="11">
    <source>
        <dbReference type="Pfam" id="PF01210"/>
    </source>
</evidence>
<feature type="binding site" evidence="8">
    <location>
        <position position="138"/>
    </location>
    <ligand>
        <name>sn-glycerol 3-phosphate</name>
        <dbReference type="ChEBI" id="CHEBI:57597"/>
    </ligand>
</feature>
<keyword evidence="5 8" id="KW-0443">Lipid metabolism</keyword>
<feature type="binding site" evidence="8">
    <location>
        <position position="32"/>
    </location>
    <ligand>
        <name>NADPH</name>
        <dbReference type="ChEBI" id="CHEBI:57783"/>
    </ligand>
</feature>
<evidence type="ECO:0000256" key="6">
    <source>
        <dbReference type="ARBA" id="ARBA00023209"/>
    </source>
</evidence>
<feature type="domain" description="Glycerol-3-phosphate dehydrogenase NAD-dependent C-terminal" evidence="12">
    <location>
        <begin position="182"/>
        <end position="322"/>
    </location>
</feature>
<keyword evidence="7 8" id="KW-1208">Phospholipid metabolism</keyword>
<comment type="subcellular location">
    <subcellularLocation>
        <location evidence="8">Cytoplasm</location>
    </subcellularLocation>
</comment>
<evidence type="ECO:0000256" key="1">
    <source>
        <dbReference type="ARBA" id="ARBA00011009"/>
    </source>
</evidence>
<reference evidence="13 14" key="1">
    <citation type="submission" date="2024-03" db="EMBL/GenBank/DDBJ databases">
        <title>A Dehalogenimonas Isolated from Estuarine Sediments Dihaloeliminates Chlorinated Alkanes.</title>
        <authorList>
            <person name="Yang Y."/>
            <person name="Wang H."/>
        </authorList>
    </citation>
    <scope>NUCLEOTIDE SEQUENCE [LARGE SCALE GENOMIC DNA]</scope>
    <source>
        <strain evidence="13 14">W</strain>
    </source>
</reference>
<accession>A0ABZ2J681</accession>
<dbReference type="PROSITE" id="PS00957">
    <property type="entry name" value="NAD_G3PDH"/>
    <property type="match status" value="1"/>
</dbReference>
<dbReference type="EC" id="1.1.1.94" evidence="8"/>
<dbReference type="PANTHER" id="PTHR11728">
    <property type="entry name" value="GLYCEROL-3-PHOSPHATE DEHYDROGENASE"/>
    <property type="match status" value="1"/>
</dbReference>
<dbReference type="Gene3D" id="3.40.50.720">
    <property type="entry name" value="NAD(P)-binding Rossmann-like Domain"/>
    <property type="match status" value="1"/>
</dbReference>
<evidence type="ECO:0000313" key="13">
    <source>
        <dbReference type="EMBL" id="WWX24661.1"/>
    </source>
</evidence>
<gene>
    <name evidence="8" type="primary">gpsA</name>
    <name evidence="13" type="ORF">V8247_05170</name>
</gene>
<sequence>MPKIAVIGATTWGITLASVLSRKEAGIRILARTEEEASRVRQSIFKASKLPESFVLPYGIRVTADVEEATHNTDAVILAVPSQSMRANLETVSPFFSKRTLIISAAKGLEIASGKRMTQVIKDETRKEHHANICVLSGPNLAWEILAGKPAVAVVAAENESRARRGVKLINAPDFCAFTNTDVIGVELGGALKNIIALGAGVVDGLGYGDNTKAALMTRGLTEITALGTALGANPLTLSGLAGQGDLIATCSSKLSRNHQVGERLTRGEALKDIEATMSGVAEGVATTLVAWNLAQKLGIEMPITERLYRVLYQGEDVRAAVKDLMAAVAGHELAGRKWNLFNLFRRRKKPEITF</sequence>
<comment type="catalytic activity">
    <reaction evidence="8">
        <text>sn-glycerol 3-phosphate + NAD(+) = dihydroxyacetone phosphate + NADH + H(+)</text>
        <dbReference type="Rhea" id="RHEA:11092"/>
        <dbReference type="ChEBI" id="CHEBI:15378"/>
        <dbReference type="ChEBI" id="CHEBI:57540"/>
        <dbReference type="ChEBI" id="CHEBI:57597"/>
        <dbReference type="ChEBI" id="CHEBI:57642"/>
        <dbReference type="ChEBI" id="CHEBI:57945"/>
        <dbReference type="EC" id="1.1.1.94"/>
    </reaction>
</comment>
<evidence type="ECO:0000259" key="12">
    <source>
        <dbReference type="Pfam" id="PF07479"/>
    </source>
</evidence>
<dbReference type="NCBIfam" id="NF000942">
    <property type="entry name" value="PRK00094.1-4"/>
    <property type="match status" value="1"/>
</dbReference>
<feature type="binding site" evidence="8">
    <location>
        <position position="257"/>
    </location>
    <ligand>
        <name>sn-glycerol 3-phosphate</name>
        <dbReference type="ChEBI" id="CHEBI:57597"/>
    </ligand>
</feature>
<evidence type="ECO:0000313" key="14">
    <source>
        <dbReference type="Proteomes" id="UP001375370"/>
    </source>
</evidence>
<dbReference type="EMBL" id="CP146612">
    <property type="protein sequence ID" value="WWX24661.1"/>
    <property type="molecule type" value="Genomic_DNA"/>
</dbReference>
<evidence type="ECO:0000256" key="5">
    <source>
        <dbReference type="ARBA" id="ARBA00023098"/>
    </source>
</evidence>
<keyword evidence="8" id="KW-0963">Cytoplasm</keyword>
<feature type="binding site" evidence="8">
    <location>
        <position position="142"/>
    </location>
    <ligand>
        <name>NADPH</name>
        <dbReference type="ChEBI" id="CHEBI:57783"/>
    </ligand>
</feature>
<feature type="binding site" evidence="8">
    <location>
        <position position="258"/>
    </location>
    <ligand>
        <name>sn-glycerol 3-phosphate</name>
        <dbReference type="ChEBI" id="CHEBI:57597"/>
    </ligand>
</feature>
<evidence type="ECO:0000256" key="8">
    <source>
        <dbReference type="HAMAP-Rule" id="MF_00394"/>
    </source>
</evidence>
<feature type="binding site" evidence="8">
    <location>
        <position position="281"/>
    </location>
    <ligand>
        <name>NADPH</name>
        <dbReference type="ChEBI" id="CHEBI:57783"/>
    </ligand>
</feature>
<keyword evidence="3 8" id="KW-0560">Oxidoreductase</keyword>
<feature type="binding site" evidence="8">
    <location>
        <position position="283"/>
    </location>
    <ligand>
        <name>NADPH</name>
        <dbReference type="ChEBI" id="CHEBI:57783"/>
    </ligand>
</feature>
<dbReference type="NCBIfam" id="NF000940">
    <property type="entry name" value="PRK00094.1-2"/>
    <property type="match status" value="1"/>
</dbReference>
<comment type="similarity">
    <text evidence="1 8 9">Belongs to the NAD-dependent glycerol-3-phosphate dehydrogenase family.</text>
</comment>
<feature type="binding site" evidence="8">
    <location>
        <position position="256"/>
    </location>
    <ligand>
        <name>sn-glycerol 3-phosphate</name>
        <dbReference type="ChEBI" id="CHEBI:57597"/>
    </ligand>
</feature>
<feature type="binding site" evidence="8">
    <location>
        <position position="246"/>
    </location>
    <ligand>
        <name>sn-glycerol 3-phosphate</name>
        <dbReference type="ChEBI" id="CHEBI:57597"/>
    </ligand>
</feature>
<keyword evidence="8" id="KW-0547">Nucleotide-binding</keyword>
<comment type="catalytic activity">
    <reaction evidence="8 10">
        <text>sn-glycerol 3-phosphate + NADP(+) = dihydroxyacetone phosphate + NADPH + H(+)</text>
        <dbReference type="Rhea" id="RHEA:11096"/>
        <dbReference type="ChEBI" id="CHEBI:15378"/>
        <dbReference type="ChEBI" id="CHEBI:57597"/>
        <dbReference type="ChEBI" id="CHEBI:57642"/>
        <dbReference type="ChEBI" id="CHEBI:57783"/>
        <dbReference type="ChEBI" id="CHEBI:58349"/>
        <dbReference type="EC" id="1.1.1.94"/>
    </reaction>
</comment>
<keyword evidence="2 8" id="KW-0444">Lipid biosynthesis</keyword>
<keyword evidence="4 8" id="KW-0520">NAD</keyword>
<comment type="function">
    <text evidence="8">Catalyzes the reduction of the glycolytic intermediate dihydroxyacetone phosphate (DHAP) to sn-glycerol 3-phosphate (G3P), the key precursor for phospholipid synthesis.</text>
</comment>
<feature type="active site" description="Proton acceptor" evidence="8">
    <location>
        <position position="193"/>
    </location>
</feature>
<dbReference type="Pfam" id="PF01210">
    <property type="entry name" value="NAD_Gly3P_dh_N"/>
    <property type="match status" value="1"/>
</dbReference>
<evidence type="ECO:0000256" key="9">
    <source>
        <dbReference type="RuleBase" id="RU000437"/>
    </source>
</evidence>
<dbReference type="InterPro" id="IPR008927">
    <property type="entry name" value="6-PGluconate_DH-like_C_sf"/>
</dbReference>
<proteinExistence type="inferred from homology"/>
<dbReference type="PANTHER" id="PTHR11728:SF1">
    <property type="entry name" value="GLYCEROL-3-PHOSPHATE DEHYDROGENASE [NAD(+)] 2, CHLOROPLASTIC"/>
    <property type="match status" value="1"/>
</dbReference>
<dbReference type="GO" id="GO:0047952">
    <property type="term" value="F:glycerol-3-phosphate dehydrogenase [NAD(P)+] activity"/>
    <property type="evidence" value="ECO:0007669"/>
    <property type="project" value="UniProtKB-EC"/>
</dbReference>
<dbReference type="InterPro" id="IPR006168">
    <property type="entry name" value="G3P_DH_NAD-dep"/>
</dbReference>
<keyword evidence="14" id="KW-1185">Reference proteome</keyword>
<dbReference type="Pfam" id="PF07479">
    <property type="entry name" value="NAD_Gly3P_dh_C"/>
    <property type="match status" value="1"/>
</dbReference>
<feature type="binding site" evidence="8">
    <location>
        <position position="107"/>
    </location>
    <ligand>
        <name>NADPH</name>
        <dbReference type="ChEBI" id="CHEBI:57783"/>
    </ligand>
</feature>
<keyword evidence="8" id="KW-0521">NADP</keyword>
<comment type="caution">
    <text evidence="8">Lacks conserved residue(s) required for the propagation of feature annotation.</text>
</comment>
<feature type="binding site" evidence="8">
    <location>
        <position position="107"/>
    </location>
    <ligand>
        <name>sn-glycerol 3-phosphate</name>
        <dbReference type="ChEBI" id="CHEBI:57597"/>
    </ligand>
</feature>
<feature type="binding site" evidence="8">
    <location>
        <position position="193"/>
    </location>
    <ligand>
        <name>sn-glycerol 3-phosphate</name>
        <dbReference type="ChEBI" id="CHEBI:57597"/>
    </ligand>
</feature>
<dbReference type="InterPro" id="IPR013328">
    <property type="entry name" value="6PGD_dom2"/>
</dbReference>
<feature type="binding site" evidence="8">
    <location>
        <position position="257"/>
    </location>
    <ligand>
        <name>NADPH</name>
        <dbReference type="ChEBI" id="CHEBI:57783"/>
    </ligand>
</feature>
<evidence type="ECO:0000256" key="3">
    <source>
        <dbReference type="ARBA" id="ARBA00023002"/>
    </source>
</evidence>
<evidence type="ECO:0000256" key="7">
    <source>
        <dbReference type="ARBA" id="ARBA00023264"/>
    </source>
</evidence>
<feature type="domain" description="Glycerol-3-phosphate dehydrogenase NAD-dependent N-terminal" evidence="11">
    <location>
        <begin position="3"/>
        <end position="162"/>
    </location>
</feature>
<protein>
    <recommendedName>
        <fullName evidence="8">Glycerol-3-phosphate dehydrogenase [NAD(P)+]</fullName>
        <ecNumber evidence="8">1.1.1.94</ecNumber>
    </recommendedName>
    <alternativeName>
        <fullName evidence="8">NAD(P)(+)-dependent glycerol-3-phosphate dehydrogenase</fullName>
    </alternativeName>
    <alternativeName>
        <fullName evidence="8">NAD(P)H-dependent dihydroxyacetone-phosphate reductase</fullName>
    </alternativeName>
</protein>
<name>A0ABZ2J681_9CHLR</name>
<dbReference type="PIRSF" id="PIRSF000114">
    <property type="entry name" value="Glycerol-3-P_dh"/>
    <property type="match status" value="1"/>
</dbReference>
<dbReference type="SUPFAM" id="SSF48179">
    <property type="entry name" value="6-phosphogluconate dehydrogenase C-terminal domain-like"/>
    <property type="match status" value="1"/>
</dbReference>
<comment type="pathway">
    <text evidence="8">Membrane lipid metabolism; glycerophospholipid metabolism.</text>
</comment>
<dbReference type="PRINTS" id="PR00077">
    <property type="entry name" value="GPDHDRGNASE"/>
</dbReference>
<dbReference type="HAMAP" id="MF_00394">
    <property type="entry name" value="NAD_Glyc3P_dehydrog"/>
    <property type="match status" value="1"/>
</dbReference>
<feature type="binding site" evidence="8">
    <location>
        <position position="12"/>
    </location>
    <ligand>
        <name>NADPH</name>
        <dbReference type="ChEBI" id="CHEBI:57783"/>
    </ligand>
</feature>
<dbReference type="Gene3D" id="1.10.1040.10">
    <property type="entry name" value="N-(1-d-carboxylethyl)-l-norvaline Dehydrogenase, domain 2"/>
    <property type="match status" value="1"/>
</dbReference>
<evidence type="ECO:0000256" key="2">
    <source>
        <dbReference type="ARBA" id="ARBA00022516"/>
    </source>
</evidence>
<dbReference type="InterPro" id="IPR006109">
    <property type="entry name" value="G3P_DH_NAD-dep_C"/>
</dbReference>
<organism evidence="13 14">
    <name type="scientific">Candidatus Dehalogenimonas loeffleri</name>
    <dbReference type="NCBI Taxonomy" id="3127115"/>
    <lineage>
        <taxon>Bacteria</taxon>
        <taxon>Bacillati</taxon>
        <taxon>Chloroflexota</taxon>
        <taxon>Dehalococcoidia</taxon>
        <taxon>Dehalococcoidales</taxon>
        <taxon>Dehalococcoidaceae</taxon>
        <taxon>Dehalogenimonas</taxon>
    </lineage>
</organism>
<evidence type="ECO:0000256" key="4">
    <source>
        <dbReference type="ARBA" id="ARBA00023027"/>
    </source>
</evidence>
<dbReference type="InterPro" id="IPR011128">
    <property type="entry name" value="G3P_DH_NAD-dep_N"/>
</dbReference>